<dbReference type="GO" id="GO:0005737">
    <property type="term" value="C:cytoplasm"/>
    <property type="evidence" value="ECO:0007669"/>
    <property type="project" value="TreeGrafter"/>
</dbReference>
<evidence type="ECO:0000313" key="1">
    <source>
        <dbReference type="EMBL" id="GBP28818.1"/>
    </source>
</evidence>
<proteinExistence type="predicted"/>
<organism evidence="1 2">
    <name type="scientific">Eumeta variegata</name>
    <name type="common">Bagworm moth</name>
    <name type="synonym">Eumeta japonica</name>
    <dbReference type="NCBI Taxonomy" id="151549"/>
    <lineage>
        <taxon>Eukaryota</taxon>
        <taxon>Metazoa</taxon>
        <taxon>Ecdysozoa</taxon>
        <taxon>Arthropoda</taxon>
        <taxon>Hexapoda</taxon>
        <taxon>Insecta</taxon>
        <taxon>Pterygota</taxon>
        <taxon>Neoptera</taxon>
        <taxon>Endopterygota</taxon>
        <taxon>Lepidoptera</taxon>
        <taxon>Glossata</taxon>
        <taxon>Ditrysia</taxon>
        <taxon>Tineoidea</taxon>
        <taxon>Psychidae</taxon>
        <taxon>Oiketicinae</taxon>
        <taxon>Eumeta</taxon>
    </lineage>
</organism>
<name>A0A4C1UQU8_EUMVA</name>
<dbReference type="InterPro" id="IPR028426">
    <property type="entry name" value="Huntingtin_fam"/>
</dbReference>
<protein>
    <submittedName>
        <fullName evidence="1">Huntingtin</fullName>
    </submittedName>
</protein>
<dbReference type="PANTHER" id="PTHR10170">
    <property type="entry name" value="HUNTINGTON DISEASE PROTEIN"/>
    <property type="match status" value="1"/>
</dbReference>
<dbReference type="PANTHER" id="PTHR10170:SF10">
    <property type="entry name" value="HUNTINGTIN"/>
    <property type="match status" value="1"/>
</dbReference>
<comment type="caution">
    <text evidence="1">The sequence shown here is derived from an EMBL/GenBank/DDBJ whole genome shotgun (WGS) entry which is preliminary data.</text>
</comment>
<dbReference type="Proteomes" id="UP000299102">
    <property type="component" value="Unassembled WGS sequence"/>
</dbReference>
<accession>A0A4C1UQU8</accession>
<dbReference type="EMBL" id="BGZK01000211">
    <property type="protein sequence ID" value="GBP28818.1"/>
    <property type="molecule type" value="Genomic_DNA"/>
</dbReference>
<gene>
    <name evidence="1" type="primary">htt</name>
    <name evidence="1" type="ORF">EVAR_19863_1</name>
</gene>
<dbReference type="AlphaFoldDB" id="A0A4C1UQU8"/>
<sequence length="928" mass="105663">MTGSNDPMSTGYPMSSSGDVLSSSLDLDMKFDHFGESTTNIGNLDTIKDFNKIDDVDVHAKKVLKRTEAVYSKDAPEFSTEKNMDSRDIDDVKDSMDSQDDLVFEVQHLSDIFVLMESHNDPQVRGLVRICIGNYLSAALDLSHGDYYRWRNFSVLPKDVSENITTDKLVGSVLKRAARCPFEKTEKSSSHVLHATHAAFIGSKVYWRLYTVFVQPGNLGFTLEAYVDQGIVALCLDHLDCCNNTVPMKTILLDLCTLLYPVEVSNVMNNRQSNRDIFERDAESVNEKWHHLEGAKCANLAEKFLQDWYCFARVVQYEGKLMINLEPKTSMFYQFMSKVLDALAIQLELATEREFVCVIEEILYYLKVIMPLRADKTVFCVTQLLKCLFGTNMANQYSDYMSIADIKVKDKKSNLFDAVMMVNSFNNVMKEQDNNSRRGSTTSGASLKLIDDNPRMTAERQMLMKLENFAKNKSDKKWSTNKKELERYIKLFEPVVIQALKSYTMQNDIPLQCKVLSLLNQLLTLRVNYCMLDSEQIFIGFLLKQLELVEQHEIPDCCDLVNHILMFLVQLSSSKHHTKQIIEVPKLIQLCDGLMASGAHAECVSAIQPLSIKVFWGVGTSPTLGRAPQQELQVTKEVVFYMLQKTMHDHKVLDLVACLLALSQEHPESYYGWSELACDTLLNLLGQRSLEIDTSEAISCLEKLVDSVYKDVLLEQSRVELLLKILFKAPPDQSTTPYKLRLRYLSITMVLLRKILVCIPETDILLSINYLKASHISPQSIFFNVKTEIDPLNVQNVNENCANLSPDVILVRFLFKTLTYAIMEIDKCNDVECADLNLECDESNDNHRLLYKVCVNIICQVKHMLHLKNDCLFPLTSKTAQNILHNEQSGLNTGLYSPEENIPLDILNLICLRSAHRIPLLLYIGHIC</sequence>
<dbReference type="InterPro" id="IPR024613">
    <property type="entry name" value="Huntingtin_N_HEAT_rpt-2"/>
</dbReference>
<evidence type="ECO:0000313" key="2">
    <source>
        <dbReference type="Proteomes" id="UP000299102"/>
    </source>
</evidence>
<dbReference type="Pfam" id="PF12372">
    <property type="entry name" value="Htt_N-HEAT"/>
    <property type="match status" value="1"/>
</dbReference>
<keyword evidence="2" id="KW-1185">Reference proteome</keyword>
<reference evidence="1 2" key="1">
    <citation type="journal article" date="2019" name="Commun. Biol.">
        <title>The bagworm genome reveals a unique fibroin gene that provides high tensile strength.</title>
        <authorList>
            <person name="Kono N."/>
            <person name="Nakamura H."/>
            <person name="Ohtoshi R."/>
            <person name="Tomita M."/>
            <person name="Numata K."/>
            <person name="Arakawa K."/>
        </authorList>
    </citation>
    <scope>NUCLEOTIDE SEQUENCE [LARGE SCALE GENOMIC DNA]</scope>
</reference>
<dbReference type="STRING" id="151549.A0A4C1UQU8"/>
<dbReference type="OrthoDB" id="10065698at2759"/>